<feature type="compositionally biased region" description="Basic and acidic residues" evidence="1">
    <location>
        <begin position="570"/>
        <end position="588"/>
    </location>
</feature>
<feature type="compositionally biased region" description="Low complexity" evidence="1">
    <location>
        <begin position="690"/>
        <end position="818"/>
    </location>
</feature>
<evidence type="ECO:0000313" key="3">
    <source>
        <dbReference type="Proteomes" id="UP000680656"/>
    </source>
</evidence>
<feature type="compositionally biased region" description="Basic and acidic residues" evidence="1">
    <location>
        <begin position="653"/>
        <end position="671"/>
    </location>
</feature>
<dbReference type="AlphaFoldDB" id="A0A8E7B0Y1"/>
<feature type="compositionally biased region" description="Basic and acidic residues" evidence="1">
    <location>
        <begin position="321"/>
        <end position="339"/>
    </location>
</feature>
<feature type="compositionally biased region" description="Basic and acidic residues" evidence="1">
    <location>
        <begin position="404"/>
        <end position="422"/>
    </location>
</feature>
<keyword evidence="3" id="KW-1185">Reference proteome</keyword>
<feature type="compositionally biased region" description="Polar residues" evidence="1">
    <location>
        <begin position="427"/>
        <end position="437"/>
    </location>
</feature>
<feature type="compositionally biased region" description="Polar residues" evidence="1">
    <location>
        <begin position="367"/>
        <end position="376"/>
    </location>
</feature>
<proteinExistence type="predicted"/>
<sequence length="864" mass="91360">MVSRSWKLSVKIVLLILFLLVSYSYADNTTVVPTPEPTEPAEPFDWNDLLDEEYEEPVNWEDIDITESLDWEEPVPSSEPDPNLIPPIDPSLIENLEYEISIANGAIFGEGLNSDEGVLEFESISTIEPPEEDVFGSWADFDLDFEISMANGAIFGEGLESEEVPLVIDTFSHIESVEIIPITEEETEQANFDFSIANGAIFGEGLESEVVPPVIESIAHIEPVTTTIITDEEQESSNFEISTANGAIFGESLSSLEEELTNDLSSLVLINEEFIEEKNKGGAQVTTPSGSQEITDEGETLATPGYDGTSGTKPGAQVLLPEKDKTDKGDSVSESKVEPEEIISPDSIPTVVSTEVQEDEKDKGGAQVTTPSGSQEITDEGETLATPGYDGTSGTKPGAQVLLPEKDKTDKGESVSESKVEPKGTVSPESTPTVVSTKDQKDVKDKGGAQVTTPSGSQAITGEGETLATPGYDGTSGTKPGAQVLLPEKGKTEKGDSVSESKVEPKVTVSPEPTPTVGSTKDQKDVKDKGGAQVTTPSGSQAITGEGETLATPGYDGTSGTKPGAQVLLPEKDKADKGDSVSESKVEPKVTVSPESTPTVVSTKDQKDVKDKGGAQVTTPSGSQAITSEGETLATPGYDGTSGTKPGAQVLLPEKEKTDKGDSVSESKVEPKGTVSPESTYGFISDSKLTVEPTSEVTPEPTLTVEPTVEVTPEPTLTVEPTIEVTSESTFTVEPTVEVTPESTLTVEPTSEVTPEPTLTVEPTVEVTPEPTLTVEPTIEVTPEPTFTVEPTSEVTPEPTLTVEPTIEVTPEPTLTVEPTIEVTPEPTLTVEPTVEVTSESTFTVEPTVEVTPEPTLTVEPELG</sequence>
<organism evidence="2 3">
    <name type="scientific">Methanospirillum purgamenti</name>
    <dbReference type="NCBI Taxonomy" id="2834276"/>
    <lineage>
        <taxon>Archaea</taxon>
        <taxon>Methanobacteriati</taxon>
        <taxon>Methanobacteriota</taxon>
        <taxon>Stenosarchaea group</taxon>
        <taxon>Methanomicrobia</taxon>
        <taxon>Methanomicrobiales</taxon>
        <taxon>Methanospirillaceae</taxon>
        <taxon>Methanospirillum</taxon>
    </lineage>
</organism>
<name>A0A8E7B0Y1_9EURY</name>
<dbReference type="GeneID" id="65098272"/>
<feature type="compositionally biased region" description="Basic and acidic residues" evidence="1">
    <location>
        <begin position="438"/>
        <end position="447"/>
    </location>
</feature>
<feature type="compositionally biased region" description="Polar residues" evidence="1">
    <location>
        <begin position="533"/>
        <end position="543"/>
    </location>
</feature>
<dbReference type="RefSeq" id="WP_214419193.1">
    <property type="nucleotide sequence ID" value="NZ_CP075546.1"/>
</dbReference>
<feature type="compositionally biased region" description="Basic and acidic residues" evidence="1">
    <location>
        <begin position="521"/>
        <end position="530"/>
    </location>
</feature>
<feature type="compositionally biased region" description="Basic and acidic residues" evidence="1">
    <location>
        <begin position="488"/>
        <end position="505"/>
    </location>
</feature>
<reference evidence="2 3" key="1">
    <citation type="submission" date="2021-05" db="EMBL/GenBank/DDBJ databases">
        <title>A novel Methanospirillum isolate from a pyrite-forming mixed culture.</title>
        <authorList>
            <person name="Bunk B."/>
            <person name="Sproer C."/>
            <person name="Spring S."/>
            <person name="Pester M."/>
        </authorList>
    </citation>
    <scope>NUCLEOTIDE SEQUENCE [LARGE SCALE GENOMIC DNA]</scope>
    <source>
        <strain evidence="2 3">J.3.6.1-F.2.7.3</strain>
    </source>
</reference>
<feature type="compositionally biased region" description="Basic and acidic residues" evidence="1">
    <location>
        <begin position="604"/>
        <end position="613"/>
    </location>
</feature>
<feature type="compositionally biased region" description="Polar residues" evidence="1">
    <location>
        <begin position="284"/>
        <end position="293"/>
    </location>
</feature>
<dbReference type="KEGG" id="mrtj:KHC33_13770"/>
<gene>
    <name evidence="2" type="ORF">KHC33_13770</name>
</gene>
<accession>A0A8E7B0Y1</accession>
<evidence type="ECO:0000256" key="1">
    <source>
        <dbReference type="SAM" id="MobiDB-lite"/>
    </source>
</evidence>
<feature type="region of interest" description="Disordered" evidence="1">
    <location>
        <begin position="279"/>
        <end position="818"/>
    </location>
</feature>
<feature type="compositionally biased region" description="Low complexity" evidence="1">
    <location>
        <begin position="589"/>
        <end position="603"/>
    </location>
</feature>
<dbReference type="Proteomes" id="UP000680656">
    <property type="component" value="Chromosome"/>
</dbReference>
<feature type="compositionally biased region" description="Polar residues" evidence="1">
    <location>
        <begin position="616"/>
        <end position="630"/>
    </location>
</feature>
<protein>
    <submittedName>
        <fullName evidence="2">Uncharacterized protein</fullName>
    </submittedName>
</protein>
<evidence type="ECO:0000313" key="2">
    <source>
        <dbReference type="EMBL" id="QVV88382.1"/>
    </source>
</evidence>
<feature type="region of interest" description="Disordered" evidence="1">
    <location>
        <begin position="836"/>
        <end position="864"/>
    </location>
</feature>
<feature type="compositionally biased region" description="Polar residues" evidence="1">
    <location>
        <begin position="450"/>
        <end position="460"/>
    </location>
</feature>
<dbReference type="EMBL" id="CP075546">
    <property type="protein sequence ID" value="QVV88382.1"/>
    <property type="molecule type" value="Genomic_DNA"/>
</dbReference>